<evidence type="ECO:0000259" key="2">
    <source>
        <dbReference type="PROSITE" id="PS50206"/>
    </source>
</evidence>
<feature type="domain" description="Rhodanese" evidence="2">
    <location>
        <begin position="369"/>
        <end position="455"/>
    </location>
</feature>
<dbReference type="RefSeq" id="WP_076534168.1">
    <property type="nucleotide sequence ID" value="NZ_FOAC01000003.1"/>
</dbReference>
<dbReference type="EMBL" id="FTNV01000002">
    <property type="protein sequence ID" value="SIS18495.1"/>
    <property type="molecule type" value="Genomic_DNA"/>
</dbReference>
<dbReference type="OrthoDB" id="9802991at2"/>
<organism evidence="3 4">
    <name type="scientific">Roseovarius nanhaiticus</name>
    <dbReference type="NCBI Taxonomy" id="573024"/>
    <lineage>
        <taxon>Bacteria</taxon>
        <taxon>Pseudomonadati</taxon>
        <taxon>Pseudomonadota</taxon>
        <taxon>Alphaproteobacteria</taxon>
        <taxon>Rhodobacterales</taxon>
        <taxon>Roseobacteraceae</taxon>
        <taxon>Roseovarius</taxon>
    </lineage>
</organism>
<gene>
    <name evidence="3" type="ORF">SAMN05421666_2343</name>
</gene>
<name>A0A1N7H0Z1_9RHOB</name>
<keyword evidence="3" id="KW-0808">Transferase</keyword>
<keyword evidence="4" id="KW-1185">Reference proteome</keyword>
<evidence type="ECO:0000313" key="4">
    <source>
        <dbReference type="Proteomes" id="UP000186019"/>
    </source>
</evidence>
<dbReference type="STRING" id="573024.SAMN05216208_2976"/>
<feature type="domain" description="Rhodanese" evidence="2">
    <location>
        <begin position="283"/>
        <end position="355"/>
    </location>
</feature>
<dbReference type="Proteomes" id="UP000186019">
    <property type="component" value="Unassembled WGS sequence"/>
</dbReference>
<proteinExistence type="predicted"/>
<dbReference type="PANTHER" id="PTHR43855">
    <property type="entry name" value="THIOSULFATE SULFURTRANSFERASE"/>
    <property type="match status" value="1"/>
</dbReference>
<dbReference type="GO" id="GO:0016740">
    <property type="term" value="F:transferase activity"/>
    <property type="evidence" value="ECO:0007669"/>
    <property type="project" value="UniProtKB-KW"/>
</dbReference>
<dbReference type="PROSITE" id="PS50206">
    <property type="entry name" value="RHODANESE_3"/>
    <property type="match status" value="4"/>
</dbReference>
<keyword evidence="1" id="KW-0677">Repeat</keyword>
<dbReference type="InterPro" id="IPR051126">
    <property type="entry name" value="Thiosulfate_sulfurtransferase"/>
</dbReference>
<dbReference type="AlphaFoldDB" id="A0A1N7H0Z1"/>
<dbReference type="PANTHER" id="PTHR43855:SF1">
    <property type="entry name" value="THIOSULFATE SULFURTRANSFERASE"/>
    <property type="match status" value="1"/>
</dbReference>
<protein>
    <submittedName>
        <fullName evidence="3">Rhodanese-related sulfurtransferase</fullName>
    </submittedName>
</protein>
<reference evidence="3 4" key="1">
    <citation type="submission" date="2017-01" db="EMBL/GenBank/DDBJ databases">
        <authorList>
            <person name="Mah S.A."/>
            <person name="Swanson W.J."/>
            <person name="Moy G.W."/>
            <person name="Vacquier V.D."/>
        </authorList>
    </citation>
    <scope>NUCLEOTIDE SEQUENCE [LARGE SCALE GENOMIC DNA]</scope>
    <source>
        <strain evidence="3 4">DSM 29590</strain>
    </source>
</reference>
<feature type="domain" description="Rhodanese" evidence="2">
    <location>
        <begin position="17"/>
        <end position="107"/>
    </location>
</feature>
<dbReference type="Pfam" id="PF00581">
    <property type="entry name" value="Rhodanese"/>
    <property type="match status" value="3"/>
</dbReference>
<accession>A0A1N7H0Z1</accession>
<dbReference type="InterPro" id="IPR036873">
    <property type="entry name" value="Rhodanese-like_dom_sf"/>
</dbReference>
<evidence type="ECO:0000256" key="1">
    <source>
        <dbReference type="ARBA" id="ARBA00022737"/>
    </source>
</evidence>
<dbReference type="Gene3D" id="3.40.250.10">
    <property type="entry name" value="Rhodanese-like domain"/>
    <property type="match status" value="4"/>
</dbReference>
<dbReference type="SMART" id="SM00450">
    <property type="entry name" value="RHOD"/>
    <property type="match status" value="3"/>
</dbReference>
<dbReference type="SUPFAM" id="SSF52821">
    <property type="entry name" value="Rhodanese/Cell cycle control phosphatase"/>
    <property type="match status" value="4"/>
</dbReference>
<feature type="domain" description="Rhodanese" evidence="2">
    <location>
        <begin position="140"/>
        <end position="230"/>
    </location>
</feature>
<sequence>MSAARISVAKVRAALTDGSEVALIDLREFGRYGEGHPFFAVNIPFSRLEHDAPRLMPRRAVRCILFDDGDGIADRGAEVLGALGYGDLHIMEGGAPGWAAAGHTLFKGVNLPSKTFGEIVEHELGTPSVSAEELRAMQESGRAPVVLDGRSAGEFTKMSIPGARSCPNAELGYRAGQMTAPGTPIVVNCAGRTRSIIGAETLRLAGWDGPVHALRNGTQGWRLAGYDLDHGRTAGTLPEVPPEGRKAARRRAAALIADYGLPVLDMTALDLLEGTARTIYRFDVRSEAEYRAGHAAGFASAPGGQLVQATDEKLAVRGARIVLSCDTGLRAATTAIWLRGMGQDACILQGAPMEEVAPDSAAETPEMRRMRPGTWLDASRGLDFRAAHIDGATWVNRAHLWRERPRFRAPITVVGRDPALVEGVIAELKHQGHADVEAIPSGPEAWQAAGLTVVASPDSPTEAECIDHLWFVHDRHDGNLDAARRYLEWETGLLAQLDADERAALAPLKPR</sequence>
<dbReference type="InterPro" id="IPR001763">
    <property type="entry name" value="Rhodanese-like_dom"/>
</dbReference>
<evidence type="ECO:0000313" key="3">
    <source>
        <dbReference type="EMBL" id="SIS18495.1"/>
    </source>
</evidence>